<dbReference type="Gene3D" id="2.40.50.140">
    <property type="entry name" value="Nucleic acid-binding proteins"/>
    <property type="match status" value="3"/>
</dbReference>
<dbReference type="Pfam" id="PF16900">
    <property type="entry name" value="REPA_OB_2"/>
    <property type="match status" value="1"/>
</dbReference>
<dbReference type="InterPro" id="IPR031657">
    <property type="entry name" value="REPA_OB_2"/>
</dbReference>
<reference evidence="4" key="1">
    <citation type="submission" date="2013-09" db="EMBL/GenBank/DDBJ databases">
        <title>Corchorus olitorius genome sequencing.</title>
        <authorList>
            <person name="Alam M."/>
            <person name="Haque M.S."/>
            <person name="Islam M.S."/>
            <person name="Emdad E.M."/>
            <person name="Islam M.M."/>
            <person name="Ahmed B."/>
            <person name="Halim A."/>
            <person name="Hossen Q.M.M."/>
            <person name="Hossain M.Z."/>
            <person name="Ahmed R."/>
            <person name="Khan M.M."/>
            <person name="Islam R."/>
            <person name="Rashid M.M."/>
            <person name="Khan S.A."/>
            <person name="Rahman M.S."/>
            <person name="Alam M."/>
            <person name="Yahiya A.S."/>
            <person name="Khan M.S."/>
            <person name="Azam M.S."/>
            <person name="Haque T."/>
            <person name="Lashkar M.Z.H."/>
            <person name="Akhand A.I."/>
            <person name="Morshed G."/>
            <person name="Roy S."/>
            <person name="Uddin K.S."/>
            <person name="Rabeya T."/>
            <person name="Hossain A.S."/>
            <person name="Chowdhury A."/>
            <person name="Snigdha A.R."/>
            <person name="Mortoza M.S."/>
            <person name="Matin S.A."/>
            <person name="Hoque S.M.E."/>
            <person name="Islam M.K."/>
            <person name="Roy D.K."/>
            <person name="Haider R."/>
            <person name="Moosa M.M."/>
            <person name="Elias S.M."/>
            <person name="Hasan A.M."/>
            <person name="Jahan S."/>
            <person name="Shafiuddin M."/>
            <person name="Mahmood N."/>
            <person name="Shommy N.S."/>
        </authorList>
    </citation>
    <scope>NUCLEOTIDE SEQUENCE [LARGE SCALE GENOMIC DNA]</scope>
    <source>
        <strain evidence="4">cv. O-4</strain>
    </source>
</reference>
<protein>
    <submittedName>
        <fullName evidence="3">Nucleic acid-binding protein</fullName>
    </submittedName>
</protein>
<dbReference type="SUPFAM" id="SSF50249">
    <property type="entry name" value="Nucleic acid-binding proteins"/>
    <property type="match status" value="2"/>
</dbReference>
<comment type="caution">
    <text evidence="3">The sequence shown here is derived from an EMBL/GenBank/DDBJ whole genome shotgun (WGS) entry which is preliminary data.</text>
</comment>
<dbReference type="Proteomes" id="UP000187203">
    <property type="component" value="Unassembled WGS sequence"/>
</dbReference>
<feature type="domain" description="Replication protein A OB" evidence="2">
    <location>
        <begin position="142"/>
        <end position="231"/>
    </location>
</feature>
<dbReference type="CDD" id="cd04480">
    <property type="entry name" value="RPA1_DBD_A_like"/>
    <property type="match status" value="1"/>
</dbReference>
<evidence type="ECO:0000259" key="2">
    <source>
        <dbReference type="Pfam" id="PF16900"/>
    </source>
</evidence>
<name>A0A1R3GA42_9ROSI</name>
<dbReference type="InterPro" id="IPR012340">
    <property type="entry name" value="NA-bd_OB-fold"/>
</dbReference>
<dbReference type="OrthoDB" id="1699198at2759"/>
<accession>A0A1R3GA42</accession>
<dbReference type="EMBL" id="AWUE01023100">
    <property type="protein sequence ID" value="OMO54926.1"/>
    <property type="molecule type" value="Genomic_DNA"/>
</dbReference>
<dbReference type="GO" id="GO:0003677">
    <property type="term" value="F:DNA binding"/>
    <property type="evidence" value="ECO:0007669"/>
    <property type="project" value="UniProtKB-KW"/>
</dbReference>
<dbReference type="STRING" id="93759.A0A1R3GA42"/>
<dbReference type="AlphaFoldDB" id="A0A1R3GA42"/>
<dbReference type="PANTHER" id="PTHR47165">
    <property type="entry name" value="OS03G0429900 PROTEIN"/>
    <property type="match status" value="1"/>
</dbReference>
<keyword evidence="1" id="KW-0238">DNA-binding</keyword>
<organism evidence="3 4">
    <name type="scientific">Corchorus olitorius</name>
    <dbReference type="NCBI Taxonomy" id="93759"/>
    <lineage>
        <taxon>Eukaryota</taxon>
        <taxon>Viridiplantae</taxon>
        <taxon>Streptophyta</taxon>
        <taxon>Embryophyta</taxon>
        <taxon>Tracheophyta</taxon>
        <taxon>Spermatophyta</taxon>
        <taxon>Magnoliopsida</taxon>
        <taxon>eudicotyledons</taxon>
        <taxon>Gunneridae</taxon>
        <taxon>Pentapetalae</taxon>
        <taxon>rosids</taxon>
        <taxon>malvids</taxon>
        <taxon>Malvales</taxon>
        <taxon>Malvaceae</taxon>
        <taxon>Grewioideae</taxon>
        <taxon>Apeibeae</taxon>
        <taxon>Corchorus</taxon>
    </lineage>
</organism>
<gene>
    <name evidence="3" type="ORF">COLO4_36302</name>
</gene>
<sequence length="487" mass="54579">MAGEASTQQVLPTSKTHLAQLKDGGQRGYIVVKIVRLWDCIIPPSNTFTGIDFLAGFAMHGTIPSDLADDFRSLFKEGKIYKIRIFEVGPRMKKTHIVVPLETLLFFNVSTMLDEVTDYIERIPGFYFNFASYDQVMQRNEKTYHMTDLIGILQGATDVKPIVLSNNRGSVDKRDIFFILLSGEKLKITLWDPKLMDLNITDVIRLGYKPVLALGRIYIKDNQGGNKQFNSCSGTKFYLDPQIPQAAEVRAKFPVDGRPIELISSADADANQEYTYPDAVEKTIQDLLYMNSAVIKGLKFKVRGKVLQFQTKQGWYYTSCRDCTYGVKPTPSGYRCDNGHGITPKKMSLRVSLIIIDDLTIAEKLDTKNIPAIANKILNKEFEFILGISDQTYTSGLNFKIFRFTPLADEIEALSGSKMDKKDSSHTDVIQEVQTEVICTPHAEISPCGTETSLAATHIDELNVSGVKPTQSAAKKMKTCARKINFK</sequence>
<dbReference type="PANTHER" id="PTHR47165:SF4">
    <property type="entry name" value="OS03G0429900 PROTEIN"/>
    <property type="match status" value="1"/>
</dbReference>
<evidence type="ECO:0000313" key="4">
    <source>
        <dbReference type="Proteomes" id="UP000187203"/>
    </source>
</evidence>
<evidence type="ECO:0000313" key="3">
    <source>
        <dbReference type="EMBL" id="OMO54926.1"/>
    </source>
</evidence>
<evidence type="ECO:0000256" key="1">
    <source>
        <dbReference type="ARBA" id="ARBA00023125"/>
    </source>
</evidence>
<keyword evidence="4" id="KW-1185">Reference proteome</keyword>
<proteinExistence type="predicted"/>